<comment type="caution">
    <text evidence="3">The sequence shown here is derived from an EMBL/GenBank/DDBJ whole genome shotgun (WGS) entry which is preliminary data.</text>
</comment>
<dbReference type="Proteomes" id="UP000553209">
    <property type="component" value="Unassembled WGS sequence"/>
</dbReference>
<reference evidence="3 4" key="1">
    <citation type="submission" date="2020-04" db="EMBL/GenBank/DDBJ databases">
        <title>MicrobeNet Type strains.</title>
        <authorList>
            <person name="Nicholson A.C."/>
        </authorList>
    </citation>
    <scope>NUCLEOTIDE SEQUENCE [LARGE SCALE GENOMIC DNA]</scope>
    <source>
        <strain evidence="3 4">ATCC 23612</strain>
    </source>
</reference>
<dbReference type="InterPro" id="IPR003812">
    <property type="entry name" value="Fido"/>
</dbReference>
<keyword evidence="4" id="KW-1185">Reference proteome</keyword>
<dbReference type="EMBL" id="JAAXPG010000020">
    <property type="protein sequence ID" value="NKZ00037.1"/>
    <property type="molecule type" value="Genomic_DNA"/>
</dbReference>
<name>A0A7X6MEH4_9ACTN</name>
<evidence type="ECO:0000313" key="3">
    <source>
        <dbReference type="EMBL" id="NKZ00037.1"/>
    </source>
</evidence>
<evidence type="ECO:0000259" key="2">
    <source>
        <dbReference type="PROSITE" id="PS51459"/>
    </source>
</evidence>
<organism evidence="3 4">
    <name type="scientific">Nocardiopsis alborubida</name>
    <dbReference type="NCBI Taxonomy" id="146802"/>
    <lineage>
        <taxon>Bacteria</taxon>
        <taxon>Bacillati</taxon>
        <taxon>Actinomycetota</taxon>
        <taxon>Actinomycetes</taxon>
        <taxon>Streptosporangiales</taxon>
        <taxon>Nocardiopsidaceae</taxon>
        <taxon>Nocardiopsis</taxon>
    </lineage>
</organism>
<gene>
    <name evidence="3" type="ORF">HGB44_20530</name>
</gene>
<dbReference type="Pfam" id="PF02661">
    <property type="entry name" value="Fic"/>
    <property type="match status" value="1"/>
</dbReference>
<dbReference type="AlphaFoldDB" id="A0A7X6MEH4"/>
<sequence length="190" mass="20258">MLAALARARADAVSGAPLTFDLLSSWQRLVLGVSDAPFRTAPALAKQGRERYGTGPDLRGLLDVCLARSGGPHPALSARAARAYLDVCFFHPFADGNARSAFLALVFVLARAGVALDQVGPLRRLPRHADHPEGALALADLAAVLIDHTRRRAREHGSVPGEGTEHRFRTGPVTVRSSPREQTSTSDGLQ</sequence>
<feature type="region of interest" description="Disordered" evidence="1">
    <location>
        <begin position="152"/>
        <end position="190"/>
    </location>
</feature>
<accession>A0A7X6MEH4</accession>
<dbReference type="Gene3D" id="1.10.3290.10">
    <property type="entry name" value="Fido-like domain"/>
    <property type="match status" value="1"/>
</dbReference>
<proteinExistence type="predicted"/>
<feature type="domain" description="Fido" evidence="2">
    <location>
        <begin position="18"/>
        <end position="147"/>
    </location>
</feature>
<dbReference type="PROSITE" id="PS51459">
    <property type="entry name" value="FIDO"/>
    <property type="match status" value="1"/>
</dbReference>
<dbReference type="SUPFAM" id="SSF140931">
    <property type="entry name" value="Fic-like"/>
    <property type="match status" value="1"/>
</dbReference>
<dbReference type="InterPro" id="IPR036597">
    <property type="entry name" value="Fido-like_dom_sf"/>
</dbReference>
<evidence type="ECO:0000313" key="4">
    <source>
        <dbReference type="Proteomes" id="UP000553209"/>
    </source>
</evidence>
<feature type="compositionally biased region" description="Polar residues" evidence="1">
    <location>
        <begin position="175"/>
        <end position="190"/>
    </location>
</feature>
<protein>
    <recommendedName>
        <fullName evidence="2">Fido domain-containing protein</fullName>
    </recommendedName>
</protein>
<evidence type="ECO:0000256" key="1">
    <source>
        <dbReference type="SAM" id="MobiDB-lite"/>
    </source>
</evidence>